<evidence type="ECO:0000256" key="6">
    <source>
        <dbReference type="ARBA" id="ARBA00023180"/>
    </source>
</evidence>
<name>A0AAV7Q211_PLEWA</name>
<feature type="region of interest" description="Disordered" evidence="8">
    <location>
        <begin position="252"/>
        <end position="271"/>
    </location>
</feature>
<gene>
    <name evidence="11" type="ORF">NDU88_000868</name>
</gene>
<feature type="chain" id="PRO_5043809707" description="Ig-like domain-containing protein" evidence="9">
    <location>
        <begin position="18"/>
        <end position="356"/>
    </location>
</feature>
<evidence type="ECO:0000313" key="12">
    <source>
        <dbReference type="Proteomes" id="UP001066276"/>
    </source>
</evidence>
<dbReference type="PANTHER" id="PTHR32286:SF10">
    <property type="entry name" value="LYMPHOCYTE ANTIGEN 6 COMPLEX LOCUS PROTEIN G6F"/>
    <property type="match status" value="1"/>
</dbReference>
<evidence type="ECO:0000256" key="2">
    <source>
        <dbReference type="ARBA" id="ARBA00022475"/>
    </source>
</evidence>
<dbReference type="AlphaFoldDB" id="A0AAV7Q211"/>
<dbReference type="SUPFAM" id="SSF48726">
    <property type="entry name" value="Immunoglobulin"/>
    <property type="match status" value="1"/>
</dbReference>
<evidence type="ECO:0000256" key="9">
    <source>
        <dbReference type="SAM" id="SignalP"/>
    </source>
</evidence>
<keyword evidence="2" id="KW-1003">Cell membrane</keyword>
<proteinExistence type="predicted"/>
<comment type="subcellular location">
    <subcellularLocation>
        <location evidence="1">Cell membrane</location>
    </subcellularLocation>
</comment>
<organism evidence="11 12">
    <name type="scientific">Pleurodeles waltl</name>
    <name type="common">Iberian ribbed newt</name>
    <dbReference type="NCBI Taxonomy" id="8319"/>
    <lineage>
        <taxon>Eukaryota</taxon>
        <taxon>Metazoa</taxon>
        <taxon>Chordata</taxon>
        <taxon>Craniata</taxon>
        <taxon>Vertebrata</taxon>
        <taxon>Euteleostomi</taxon>
        <taxon>Amphibia</taxon>
        <taxon>Batrachia</taxon>
        <taxon>Caudata</taxon>
        <taxon>Salamandroidea</taxon>
        <taxon>Salamandridae</taxon>
        <taxon>Pleurodelinae</taxon>
        <taxon>Pleurodeles</taxon>
    </lineage>
</organism>
<dbReference type="InterPro" id="IPR026524">
    <property type="entry name" value="LY6G6d/LY6G6f"/>
</dbReference>
<dbReference type="PROSITE" id="PS50835">
    <property type="entry name" value="IG_LIKE"/>
    <property type="match status" value="1"/>
</dbReference>
<dbReference type="PANTHER" id="PTHR32286">
    <property type="entry name" value="LYMPHOCYTE ANTIGEN 6 COMPLEX LOCUS PROTEIN G6F"/>
    <property type="match status" value="1"/>
</dbReference>
<evidence type="ECO:0000256" key="3">
    <source>
        <dbReference type="ARBA" id="ARBA00022729"/>
    </source>
</evidence>
<evidence type="ECO:0000259" key="10">
    <source>
        <dbReference type="PROSITE" id="PS50835"/>
    </source>
</evidence>
<feature type="signal peptide" evidence="9">
    <location>
        <begin position="1"/>
        <end position="17"/>
    </location>
</feature>
<keyword evidence="7" id="KW-0393">Immunoglobulin domain</keyword>
<keyword evidence="6" id="KW-0325">Glycoprotein</keyword>
<evidence type="ECO:0000256" key="7">
    <source>
        <dbReference type="ARBA" id="ARBA00023319"/>
    </source>
</evidence>
<dbReference type="Gene3D" id="2.60.40.10">
    <property type="entry name" value="Immunoglobulins"/>
    <property type="match status" value="1"/>
</dbReference>
<keyword evidence="5" id="KW-1015">Disulfide bond</keyword>
<keyword evidence="3 9" id="KW-0732">Signal</keyword>
<dbReference type="InterPro" id="IPR013151">
    <property type="entry name" value="Immunoglobulin_dom"/>
</dbReference>
<keyword evidence="12" id="KW-1185">Reference proteome</keyword>
<evidence type="ECO:0000313" key="11">
    <source>
        <dbReference type="EMBL" id="KAJ1134416.1"/>
    </source>
</evidence>
<reference evidence="11" key="1">
    <citation type="journal article" date="2022" name="bioRxiv">
        <title>Sequencing and chromosome-scale assembly of the giantPleurodeles waltlgenome.</title>
        <authorList>
            <person name="Brown T."/>
            <person name="Elewa A."/>
            <person name="Iarovenko S."/>
            <person name="Subramanian E."/>
            <person name="Araus A.J."/>
            <person name="Petzold A."/>
            <person name="Susuki M."/>
            <person name="Suzuki K.-i.T."/>
            <person name="Hayashi T."/>
            <person name="Toyoda A."/>
            <person name="Oliveira C."/>
            <person name="Osipova E."/>
            <person name="Leigh N.D."/>
            <person name="Simon A."/>
            <person name="Yun M.H."/>
        </authorList>
    </citation>
    <scope>NUCLEOTIDE SEQUENCE</scope>
    <source>
        <strain evidence="11">20211129_DDA</strain>
        <tissue evidence="11">Liver</tissue>
    </source>
</reference>
<feature type="compositionally biased region" description="Polar residues" evidence="8">
    <location>
        <begin position="301"/>
        <end position="311"/>
    </location>
</feature>
<evidence type="ECO:0000256" key="5">
    <source>
        <dbReference type="ARBA" id="ARBA00023157"/>
    </source>
</evidence>
<protein>
    <recommendedName>
        <fullName evidence="10">Ig-like domain-containing protein</fullName>
    </recommendedName>
</protein>
<accession>A0AAV7Q211</accession>
<feature type="domain" description="Ig-like" evidence="10">
    <location>
        <begin position="23"/>
        <end position="101"/>
    </location>
</feature>
<evidence type="ECO:0000256" key="1">
    <source>
        <dbReference type="ARBA" id="ARBA00004236"/>
    </source>
</evidence>
<evidence type="ECO:0000256" key="4">
    <source>
        <dbReference type="ARBA" id="ARBA00023136"/>
    </source>
</evidence>
<dbReference type="InterPro" id="IPR013783">
    <property type="entry name" value="Ig-like_fold"/>
</dbReference>
<dbReference type="GO" id="GO:0005886">
    <property type="term" value="C:plasma membrane"/>
    <property type="evidence" value="ECO:0007669"/>
    <property type="project" value="UniProtKB-SubCell"/>
</dbReference>
<dbReference type="Pfam" id="PF00047">
    <property type="entry name" value="ig"/>
    <property type="match status" value="1"/>
</dbReference>
<feature type="region of interest" description="Disordered" evidence="8">
    <location>
        <begin position="281"/>
        <end position="311"/>
    </location>
</feature>
<keyword evidence="4" id="KW-0472">Membrane</keyword>
<dbReference type="Proteomes" id="UP001066276">
    <property type="component" value="Chromosome 6"/>
</dbReference>
<dbReference type="InterPro" id="IPR003599">
    <property type="entry name" value="Ig_sub"/>
</dbReference>
<dbReference type="SMART" id="SM00409">
    <property type="entry name" value="IG"/>
    <property type="match status" value="1"/>
</dbReference>
<dbReference type="EMBL" id="JANPWB010000010">
    <property type="protein sequence ID" value="KAJ1134416.1"/>
    <property type="molecule type" value="Genomic_DNA"/>
</dbReference>
<sequence length="356" mass="39425">MAASLLLFTISLCVGFASKDLFAREGDSVELSCRTPRRLGPEEWLIWEHLGLQAKVTRRLFEVSHNQTRSGGAHTERLSLLPNRSLLIAHVQVGDAGTYQCWGFNQSSSSYDLAVLAGRKHTRGCLMLSCSLWSNTVHLGEDGMEWRDSRGALKNGKQSGYSIYQQGQHSQLQIYQVEHVETPLLFWCALKQPKAMEYSFQVTEAEISDLCEAGSAALIRNWDLLKVVFASCATVELCVIISLVVALLTQKEQETEKPTHTPSDGEKGADTSKEQLLNSGFAAPAGQPASPRPSGDAPSLDFSSHGSSQKPLQDLKSDWNFGVYENMLPQRLQLSLKDKDLTKPSRDLDSYIYNEA</sequence>
<comment type="caution">
    <text evidence="11">The sequence shown here is derived from an EMBL/GenBank/DDBJ whole genome shotgun (WGS) entry which is preliminary data.</text>
</comment>
<evidence type="ECO:0000256" key="8">
    <source>
        <dbReference type="SAM" id="MobiDB-lite"/>
    </source>
</evidence>
<dbReference type="InterPro" id="IPR036179">
    <property type="entry name" value="Ig-like_dom_sf"/>
</dbReference>
<dbReference type="InterPro" id="IPR007110">
    <property type="entry name" value="Ig-like_dom"/>
</dbReference>